<feature type="region of interest" description="Disordered" evidence="1">
    <location>
        <begin position="89"/>
        <end position="134"/>
    </location>
</feature>
<keyword evidence="2" id="KW-0732">Signal</keyword>
<reference evidence="3 4" key="1">
    <citation type="journal article" date="2018" name="Elife">
        <title>Functional genomics of lipid metabolism in the oleaginous yeast Rhodosporidium toruloides.</title>
        <authorList>
            <person name="Coradetti S.T."/>
            <person name="Pinel D."/>
            <person name="Geiselman G."/>
            <person name="Ito M."/>
            <person name="Mondo S."/>
            <person name="Reilly M.C."/>
            <person name="Cheng Y.F."/>
            <person name="Bauer S."/>
            <person name="Grigoriev I."/>
            <person name="Gladden J.M."/>
            <person name="Simmons B.A."/>
            <person name="Brem R."/>
            <person name="Arkin A.P."/>
            <person name="Skerker J.M."/>
        </authorList>
    </citation>
    <scope>NUCLEOTIDE SEQUENCE [LARGE SCALE GENOMIC DNA]</scope>
    <source>
        <strain evidence="3 4">NBRC 0880</strain>
    </source>
</reference>
<gene>
    <name evidence="3" type="ORF">AAT19DRAFT_13108</name>
</gene>
<dbReference type="AlphaFoldDB" id="A0A2T0ADJ4"/>
<organism evidence="3 4">
    <name type="scientific">Rhodotorula toruloides</name>
    <name type="common">Yeast</name>
    <name type="synonym">Rhodosporidium toruloides</name>
    <dbReference type="NCBI Taxonomy" id="5286"/>
    <lineage>
        <taxon>Eukaryota</taxon>
        <taxon>Fungi</taxon>
        <taxon>Dikarya</taxon>
        <taxon>Basidiomycota</taxon>
        <taxon>Pucciniomycotina</taxon>
        <taxon>Microbotryomycetes</taxon>
        <taxon>Sporidiobolales</taxon>
        <taxon>Sporidiobolaceae</taxon>
        <taxon>Rhodotorula</taxon>
    </lineage>
</organism>
<evidence type="ECO:0000313" key="4">
    <source>
        <dbReference type="Proteomes" id="UP000239560"/>
    </source>
</evidence>
<name>A0A2T0ADJ4_RHOTO</name>
<evidence type="ECO:0000256" key="2">
    <source>
        <dbReference type="SAM" id="SignalP"/>
    </source>
</evidence>
<evidence type="ECO:0000256" key="1">
    <source>
        <dbReference type="SAM" id="MobiDB-lite"/>
    </source>
</evidence>
<accession>A0A2T0ADJ4</accession>
<evidence type="ECO:0000313" key="3">
    <source>
        <dbReference type="EMBL" id="PRQ76086.1"/>
    </source>
</evidence>
<dbReference type="Proteomes" id="UP000239560">
    <property type="component" value="Unassembled WGS sequence"/>
</dbReference>
<sequence length="145" mass="16027">MHRSSAAQSSLWSPPRPPRGRCQWTWLYFLLLHPPASSAQLSRPVGLRRVPPCHADAELGLCRGLQAFARGEDLRHRVDRLCARGELAGKEAKSVTAQQHARRGAKGEQPLGQRGPVKRVEQRRNSPGKQRKEYGAVLVVGAGLE</sequence>
<comment type="caution">
    <text evidence="3">The sequence shown here is derived from an EMBL/GenBank/DDBJ whole genome shotgun (WGS) entry which is preliminary data.</text>
</comment>
<feature type="compositionally biased region" description="Basic and acidic residues" evidence="1">
    <location>
        <begin position="118"/>
        <end position="134"/>
    </location>
</feature>
<feature type="chain" id="PRO_5015585759" evidence="2">
    <location>
        <begin position="40"/>
        <end position="145"/>
    </location>
</feature>
<proteinExistence type="predicted"/>
<dbReference type="EMBL" id="LCTV02000003">
    <property type="protein sequence ID" value="PRQ76086.1"/>
    <property type="molecule type" value="Genomic_DNA"/>
</dbReference>
<protein>
    <submittedName>
        <fullName evidence="3">Uncharacterized protein</fullName>
    </submittedName>
</protein>
<feature type="signal peptide" evidence="2">
    <location>
        <begin position="1"/>
        <end position="39"/>
    </location>
</feature>